<evidence type="ECO:0000313" key="2">
    <source>
        <dbReference type="Proteomes" id="UP000199340"/>
    </source>
</evidence>
<evidence type="ECO:0000313" key="1">
    <source>
        <dbReference type="EMBL" id="SDI04121.1"/>
    </source>
</evidence>
<protein>
    <submittedName>
        <fullName evidence="1">Uncharacterized protein</fullName>
    </submittedName>
</protein>
<name>A0A1G8HCA3_9RHOB</name>
<dbReference type="OrthoDB" id="7724709at2"/>
<proteinExistence type="predicted"/>
<dbReference type="AlphaFoldDB" id="A0A1G8HCA3"/>
<gene>
    <name evidence="1" type="ORF">SAMN05421850_101442</name>
</gene>
<dbReference type="RefSeq" id="WP_090026038.1">
    <property type="nucleotide sequence ID" value="NZ_FNEB01000001.1"/>
</dbReference>
<dbReference type="Proteomes" id="UP000199340">
    <property type="component" value="Unassembled WGS sequence"/>
</dbReference>
<keyword evidence="2" id="KW-1185">Reference proteome</keyword>
<sequence length="138" mass="14490">MAGLALLAACAPPLEPSVRMQFAQPPSQLFAAVPLACSGPGERVLRPSDGTIECRRLLPPEGAAGAILRYNGTIDALPESVIRFRTDQTEGATIVEATAYVAVPQLGGGEVYVIYPDAQVARKMRGLLTRMGGTPLAE</sequence>
<dbReference type="EMBL" id="FNEB01000001">
    <property type="protein sequence ID" value="SDI04121.1"/>
    <property type="molecule type" value="Genomic_DNA"/>
</dbReference>
<organism evidence="1 2">
    <name type="scientific">Lutimaribacter saemankumensis</name>
    <dbReference type="NCBI Taxonomy" id="490829"/>
    <lineage>
        <taxon>Bacteria</taxon>
        <taxon>Pseudomonadati</taxon>
        <taxon>Pseudomonadota</taxon>
        <taxon>Alphaproteobacteria</taxon>
        <taxon>Rhodobacterales</taxon>
        <taxon>Roseobacteraceae</taxon>
        <taxon>Lutimaribacter</taxon>
    </lineage>
</organism>
<reference evidence="1 2" key="1">
    <citation type="submission" date="2016-10" db="EMBL/GenBank/DDBJ databases">
        <authorList>
            <person name="de Groot N.N."/>
        </authorList>
    </citation>
    <scope>NUCLEOTIDE SEQUENCE [LARGE SCALE GENOMIC DNA]</scope>
    <source>
        <strain evidence="1 2">DSM 28010</strain>
    </source>
</reference>
<accession>A0A1G8HCA3</accession>